<dbReference type="EMBL" id="RXIR01000011">
    <property type="protein sequence ID" value="TVS28624.1"/>
    <property type="molecule type" value="Genomic_DNA"/>
</dbReference>
<feature type="binding site" evidence="3">
    <location>
        <position position="56"/>
    </location>
    <ligand>
        <name>Zn(2+)</name>
        <dbReference type="ChEBI" id="CHEBI:29105"/>
    </ligand>
</feature>
<keyword evidence="7" id="KW-1185">Reference proteome</keyword>
<dbReference type="AlphaFoldDB" id="A0A6C1TX19"/>
<feature type="binding site" evidence="3">
    <location>
        <position position="107"/>
    </location>
    <ligand>
        <name>Zn(2+)</name>
        <dbReference type="ChEBI" id="CHEBI:29105"/>
    </ligand>
</feature>
<dbReference type="SUPFAM" id="SSF53056">
    <property type="entry name" value="beta-carbonic anhydrase, cab"/>
    <property type="match status" value="1"/>
</dbReference>
<dbReference type="InterPro" id="IPR001765">
    <property type="entry name" value="Carbonic_anhydrase"/>
</dbReference>
<keyword evidence="3" id="KW-0862">Zinc</keyword>
<dbReference type="GO" id="GO:0008270">
    <property type="term" value="F:zinc ion binding"/>
    <property type="evidence" value="ECO:0007669"/>
    <property type="project" value="InterPro"/>
</dbReference>
<dbReference type="OrthoDB" id="9797527at2"/>
<name>A0A6C1TX19_9CORY</name>
<comment type="caution">
    <text evidence="5">The sequence shown here is derived from an EMBL/GenBank/DDBJ whole genome shotgun (WGS) entry which is preliminary data.</text>
</comment>
<proteinExistence type="inferred from homology"/>
<dbReference type="EMBL" id="JACEOR010000672">
    <property type="protein sequence ID" value="MBA4506374.1"/>
    <property type="molecule type" value="Genomic_DNA"/>
</dbReference>
<reference evidence="5 6" key="1">
    <citation type="submission" date="2018-12" db="EMBL/GenBank/DDBJ databases">
        <title>Corynebacterium sanguinis sp. nov., a clinically-associated and environmental corynebacterium.</title>
        <authorList>
            <person name="Gonzales-Siles L."/>
            <person name="Jaen-Luchoro D."/>
            <person name="Cardew S."/>
            <person name="Inganas E."/>
            <person name="Ohlen M."/>
            <person name="Jensie-Markopolous S."/>
            <person name="Pinyeiro-Iglesias B."/>
            <person name="Molin K."/>
            <person name="Skovbjerg S."/>
            <person name="Svensson-Stadler L."/>
            <person name="Funke G."/>
            <person name="Moore E.R.B."/>
        </authorList>
    </citation>
    <scope>NUCLEOTIDE SEQUENCE [LARGE SCALE GENOMIC DNA]</scope>
    <source>
        <strain evidence="5 6">58734</strain>
    </source>
</reference>
<dbReference type="Gene3D" id="3.40.1050.10">
    <property type="entry name" value="Carbonic anhydrase"/>
    <property type="match status" value="1"/>
</dbReference>
<evidence type="ECO:0000313" key="6">
    <source>
        <dbReference type="Proteomes" id="UP000336646"/>
    </source>
</evidence>
<reference evidence="4 7" key="2">
    <citation type="submission" date="2020-07" db="EMBL/GenBank/DDBJ databases">
        <authorList>
            <person name="Khare M."/>
        </authorList>
    </citation>
    <scope>NUCLEOTIDE SEQUENCE [LARGE SCALE GENOMIC DNA]</scope>
    <source>
        <strain evidence="4 7">P8776</strain>
    </source>
</reference>
<dbReference type="Proteomes" id="UP000336646">
    <property type="component" value="Unassembled WGS sequence"/>
</dbReference>
<evidence type="ECO:0000313" key="7">
    <source>
        <dbReference type="Proteomes" id="UP000580709"/>
    </source>
</evidence>
<dbReference type="PANTHER" id="PTHR11002">
    <property type="entry name" value="CARBONIC ANHYDRASE"/>
    <property type="match status" value="1"/>
</dbReference>
<dbReference type="Pfam" id="PF00484">
    <property type="entry name" value="Pro_CA"/>
    <property type="match status" value="1"/>
</dbReference>
<comment type="similarity">
    <text evidence="1">Belongs to the beta-class carbonic anhydrase family.</text>
</comment>
<accession>A0A6C1TX19</accession>
<evidence type="ECO:0000313" key="5">
    <source>
        <dbReference type="EMBL" id="TVS28624.1"/>
    </source>
</evidence>
<dbReference type="PANTHER" id="PTHR11002:SF79">
    <property type="entry name" value="CARBONIC ANHYDRASE 2"/>
    <property type="match status" value="1"/>
</dbReference>
<evidence type="ECO:0000256" key="1">
    <source>
        <dbReference type="ARBA" id="ARBA00006217"/>
    </source>
</evidence>
<keyword evidence="3" id="KW-0479">Metal-binding</keyword>
<comment type="function">
    <text evidence="2">Catalyzes the reversible hydration of carbon dioxide to form bicarbonate.</text>
</comment>
<sequence length="211" mass="22338">MTEPTTATPADVWEHMLAGNDRFATDNVEHPNSTVERRLELREGQAPVAAVLACSDSRVPVELLFDAGLGDMFVIRTAGGCVDAAVSGSVDFAVTSLGVKLVIVLTHEACGAIGAALTAVENAEIPLGLQRVFVEKIAPSVIWSKGHGKTGRNDIEREHARITAQHLVDRIPALQDGTADGSIGVVAARYSLADGRVETVATHFARYSSQL</sequence>
<feature type="binding site" evidence="3">
    <location>
        <position position="110"/>
    </location>
    <ligand>
        <name>Zn(2+)</name>
        <dbReference type="ChEBI" id="CHEBI:29105"/>
    </ligand>
</feature>
<feature type="binding site" evidence="3">
    <location>
        <position position="54"/>
    </location>
    <ligand>
        <name>Zn(2+)</name>
        <dbReference type="ChEBI" id="CHEBI:29105"/>
    </ligand>
</feature>
<evidence type="ECO:0000256" key="3">
    <source>
        <dbReference type="PIRSR" id="PIRSR601765-1"/>
    </source>
</evidence>
<dbReference type="Proteomes" id="UP000580709">
    <property type="component" value="Unassembled WGS sequence"/>
</dbReference>
<comment type="cofactor">
    <cofactor evidence="3">
        <name>Zn(2+)</name>
        <dbReference type="ChEBI" id="CHEBI:29105"/>
    </cofactor>
    <text evidence="3">Binds 1 zinc ion per subunit.</text>
</comment>
<dbReference type="GO" id="GO:0004089">
    <property type="term" value="F:carbonate dehydratase activity"/>
    <property type="evidence" value="ECO:0007669"/>
    <property type="project" value="InterPro"/>
</dbReference>
<gene>
    <name evidence="5" type="ORF">EKI59_06560</name>
    <name evidence="4" type="ORF">H0H28_13880</name>
</gene>
<organism evidence="5 6">
    <name type="scientific">Corynebacterium sanguinis</name>
    <dbReference type="NCBI Taxonomy" id="2594913"/>
    <lineage>
        <taxon>Bacteria</taxon>
        <taxon>Bacillati</taxon>
        <taxon>Actinomycetota</taxon>
        <taxon>Actinomycetes</taxon>
        <taxon>Mycobacteriales</taxon>
        <taxon>Corynebacteriaceae</taxon>
        <taxon>Corynebacterium</taxon>
    </lineage>
</organism>
<dbReference type="SMART" id="SM00947">
    <property type="entry name" value="Pro_CA"/>
    <property type="match status" value="1"/>
</dbReference>
<protein>
    <submittedName>
        <fullName evidence="5">Carbonic anhydrase</fullName>
    </submittedName>
</protein>
<evidence type="ECO:0000256" key="2">
    <source>
        <dbReference type="ARBA" id="ARBA00024993"/>
    </source>
</evidence>
<evidence type="ECO:0000313" key="4">
    <source>
        <dbReference type="EMBL" id="MBA4506374.1"/>
    </source>
</evidence>
<dbReference type="InterPro" id="IPR036874">
    <property type="entry name" value="Carbonic_anhydrase_sf"/>
</dbReference>
<dbReference type="RefSeq" id="WP_144689556.1">
    <property type="nucleotide sequence ID" value="NZ_JACEOR010000672.1"/>
</dbReference>